<comment type="caution">
    <text evidence="2">The sequence shown here is derived from an EMBL/GenBank/DDBJ whole genome shotgun (WGS) entry which is preliminary data.</text>
</comment>
<dbReference type="Proteomes" id="UP000518887">
    <property type="component" value="Unassembled WGS sequence"/>
</dbReference>
<sequence>MKKINKYFLALITAFSLILSSCGDLSDDSGEKTVQKEKSPFGGISCIKVLLDSASVEEARTAFPDFTTENASDKESRYAGFTQFYLEGTRNSSKVSKTWTQTEENGTVTKTAYRALLDDQYIPLTYPPMEPPETWEFTLKGYYGGTFDTDGNLEDGSFILFEGKKTITTAEVGEVNEVSFELSRTSKYVFDVNKTGSLAITLNCGESNGVSTIKAKLYKAGDTENPAQLKDESTLVYATEKEYKVADLPEGQYYADFELYGKDSANREIFICSTREYAYVINNLASKSTLNIDPNGTFTISYKYNDGTSDVDFASLFASGYNAPSHYTRLSSETTLPVTGDFDSENDFIKNHIFLGWYETSDTSFANRITKIEQKSRVGNLDLKARFVHKNEVPTVLGVKFTYDDGVTADETEHPLSGLLKVGHKITATPYYNDDSSDVPFLGTIASWKWYYGEGESWTEIPATDVTIDTDASNADSTPASSSIWLKPTYAKKKIKVEVVQKYTITANAQTSGVYDIETNSTEKSTEAGTVAKGTLFVKDAFKLQYNKSIAVLCGYALSNDVLNQDVNNVVKTNVCDDNNQSSDSWTLSGLGITPTLAFAEGVTLVAPDEETGSKCYDVVLKADGYEDLSLTGVNGAYISVKYKKPTKEVLPIILWGKANLGGVAEDKILDCIDKGKVAFMKTEVSTYHNTTIFNKTLTPTACATPETMAATGSKCQIVSSDLQLGINNNGVNNTNTNAKGYNIGYIADSETYVPTESDLVGYIGTREMISKIALVRDRQVGKAISFKMLDSSEKQITQYTDICWIVEFLGAGVYNSTGATSESHTVKQADWGENGKGRVTAYRDYPYIGRKTIELGSFDLQAGEMTQPRFSYAGPAKKSGDSVTMSELNPSTFTTNTDSNNGAQINCRVSSITKVSAEDGASTGSVEVTVSATGYDSKTVTVTGIPIKPNPPAVGKNQEVTVTDPVTGAQTTVTLKTNSLKEGDDRKTVSIGHVAFNATLAPTHAYEFTRTYFESLKDYYESMTMDQLNAVYITKTAEDEDTRTQTLIDNIQQEFDRCLETGWHSIPVDTNGDGCFEKPLVSEYYTTSIGQSQFISLRSKMKGLVDGLYENIVYYDTGTNTWHTPSFTDLYTATEFSNDGTKCTVKDSDGRVYTVNITQHASEVVDVPYSSFDNDGIRGIKNAIVTVEKADLKLSGARSGGTVTFKLAEDLTKNFTITRWKVDGMSVANFKKAEGISTGVVEVLGSPGTEAKLEFTLSDLKDGTYQITAYGTDEYGIEHIGGASIVVSN</sequence>
<evidence type="ECO:0000313" key="3">
    <source>
        <dbReference type="Proteomes" id="UP000518887"/>
    </source>
</evidence>
<feature type="chain" id="PRO_5031010030" evidence="1">
    <location>
        <begin position="27"/>
        <end position="1290"/>
    </location>
</feature>
<dbReference type="EMBL" id="JACHFQ010000010">
    <property type="protein sequence ID" value="MBB5227291.1"/>
    <property type="molecule type" value="Genomic_DNA"/>
</dbReference>
<protein>
    <submittedName>
        <fullName evidence="2">Uncharacterized protein</fullName>
    </submittedName>
</protein>
<accession>A0A7W8GBD9</accession>
<evidence type="ECO:0000313" key="2">
    <source>
        <dbReference type="EMBL" id="MBB5227291.1"/>
    </source>
</evidence>
<dbReference type="RefSeq" id="WP_184661388.1">
    <property type="nucleotide sequence ID" value="NZ_CP031518.1"/>
</dbReference>
<organism evidence="2 3">
    <name type="scientific">Treponema ruminis</name>
    <dbReference type="NCBI Taxonomy" id="744515"/>
    <lineage>
        <taxon>Bacteria</taxon>
        <taxon>Pseudomonadati</taxon>
        <taxon>Spirochaetota</taxon>
        <taxon>Spirochaetia</taxon>
        <taxon>Spirochaetales</taxon>
        <taxon>Treponemataceae</taxon>
        <taxon>Treponema</taxon>
    </lineage>
</organism>
<name>A0A7W8GBD9_9SPIR</name>
<reference evidence="2 3" key="1">
    <citation type="submission" date="2020-08" db="EMBL/GenBank/DDBJ databases">
        <title>Genomic Encyclopedia of Type Strains, Phase IV (KMG-IV): sequencing the most valuable type-strain genomes for metagenomic binning, comparative biology and taxonomic classification.</title>
        <authorList>
            <person name="Goeker M."/>
        </authorList>
    </citation>
    <scope>NUCLEOTIDE SEQUENCE [LARGE SCALE GENOMIC DNA]</scope>
    <source>
        <strain evidence="2 3">DSM 103462</strain>
    </source>
</reference>
<gene>
    <name evidence="2" type="ORF">HNP76_002690</name>
</gene>
<proteinExistence type="predicted"/>
<evidence type="ECO:0000256" key="1">
    <source>
        <dbReference type="SAM" id="SignalP"/>
    </source>
</evidence>
<feature type="signal peptide" evidence="1">
    <location>
        <begin position="1"/>
        <end position="26"/>
    </location>
</feature>
<dbReference type="PROSITE" id="PS51257">
    <property type="entry name" value="PROKAR_LIPOPROTEIN"/>
    <property type="match status" value="1"/>
</dbReference>
<keyword evidence="3" id="KW-1185">Reference proteome</keyword>
<keyword evidence="1" id="KW-0732">Signal</keyword>